<feature type="region of interest" description="Disordered" evidence="1">
    <location>
        <begin position="1"/>
        <end position="37"/>
    </location>
</feature>
<feature type="compositionally biased region" description="Polar residues" evidence="1">
    <location>
        <begin position="337"/>
        <end position="346"/>
    </location>
</feature>
<protein>
    <submittedName>
        <fullName evidence="2">Uncharacterized protein</fullName>
    </submittedName>
</protein>
<dbReference type="Proteomes" id="UP000244803">
    <property type="component" value="Chromosome 2"/>
</dbReference>
<evidence type="ECO:0000313" key="2">
    <source>
        <dbReference type="EMBL" id="UKJ90453.2"/>
    </source>
</evidence>
<gene>
    <name evidence="2" type="ORF">MACJ_001386</name>
</gene>
<dbReference type="EMBL" id="CP056068">
    <property type="protein sequence ID" value="UKJ90453.2"/>
    <property type="molecule type" value="Genomic_DNA"/>
</dbReference>
<feature type="region of interest" description="Disordered" evidence="1">
    <location>
        <begin position="272"/>
        <end position="295"/>
    </location>
</feature>
<evidence type="ECO:0000256" key="1">
    <source>
        <dbReference type="SAM" id="MobiDB-lite"/>
    </source>
</evidence>
<proteinExistence type="predicted"/>
<organism evidence="2 3">
    <name type="scientific">Theileria orientalis</name>
    <dbReference type="NCBI Taxonomy" id="68886"/>
    <lineage>
        <taxon>Eukaryota</taxon>
        <taxon>Sar</taxon>
        <taxon>Alveolata</taxon>
        <taxon>Apicomplexa</taxon>
        <taxon>Aconoidasida</taxon>
        <taxon>Piroplasmida</taxon>
        <taxon>Theileriidae</taxon>
        <taxon>Theileria</taxon>
    </lineage>
</organism>
<evidence type="ECO:0000313" key="3">
    <source>
        <dbReference type="Proteomes" id="UP000244803"/>
    </source>
</evidence>
<sequence>MEHYNDEVYLKNRELAEQTTAESNTNDKDNDDTDDFPLGRLQEVEDKLSQIVSTGIQDTSFMRDAETCTQIWEHTNKLFPDPQNDDFGVDVRLKNVVRALGEGSVLPLTDLVTSLKICLIHFCDFGVNFDDKLSKLVPIFLTRRNLGESYVALSGLSRSECKRTECLWVWESPTLDVFPSHLHDKVKTFRENRNLISRRYKALSKLKNSILTENLAGQQAALEVLNTLDRKMLQDKERKEKLGAKRKLVDNKKKHEKVKVQKTANMLLTWLKPQKSEKNDEVEENESQTSTNTAEYTPENIFIEGSDDQKAELERILSSVANTNKLKDIYFVKKPNVMNQGVQPSNEGDPEASKEQDMQDDEREGDIFDLANLHRDVWTRFHSYMDTNRQFYVETAESSHMWVSEPLSNVEDATHNASELKAKKHCRVFSMFDSGWKRPPMRYVVGRTSVNVTSLNQLGQEANLDYWVDSDEDWFERYDADDVEVSEEEEEEEEDEDQDWIVQDTPNVHEFSTGVFFTSENDANGDASKGEGFKSGMKGDLSAWAKVFCLYRNWHWIVDGKPLDYELSNKELAVKNGMKLTRSEYGFGFEGYTKNPIVEMVRKLRGDKIRLSRRDVEALLKLCHGKHTRKEDLILAFKEERPMTSVSEIRSKFGKYLTREKIDDKPHRWMVTPEAAKLFNIRKELDRILTDQLNQEILSEPVF</sequence>
<dbReference type="OrthoDB" id="360074at2759"/>
<feature type="compositionally biased region" description="Basic and acidic residues" evidence="1">
    <location>
        <begin position="1"/>
        <end position="16"/>
    </location>
</feature>
<feature type="region of interest" description="Disordered" evidence="1">
    <location>
        <begin position="337"/>
        <end position="362"/>
    </location>
</feature>
<accession>A0A976MAT1</accession>
<reference evidence="2" key="1">
    <citation type="submission" date="2022-07" db="EMBL/GenBank/DDBJ databases">
        <title>Evaluation of T. orientalis genome assembly methods using nanopore sequencing and analysis of variation between genomes.</title>
        <authorList>
            <person name="Yam J."/>
            <person name="Micallef M.L."/>
            <person name="Liu M."/>
            <person name="Djordjevic S.P."/>
            <person name="Bogema D.R."/>
            <person name="Jenkins C."/>
        </authorList>
    </citation>
    <scope>NUCLEOTIDE SEQUENCE</scope>
    <source>
        <strain evidence="2">Fish Creek</strain>
    </source>
</reference>
<name>A0A976MAT1_THEOR</name>
<dbReference type="AlphaFoldDB" id="A0A976MAT1"/>